<dbReference type="Proteomes" id="UP000076532">
    <property type="component" value="Unassembled WGS sequence"/>
</dbReference>
<evidence type="ECO:0000256" key="1">
    <source>
        <dbReference type="SAM" id="MobiDB-lite"/>
    </source>
</evidence>
<feature type="region of interest" description="Disordered" evidence="1">
    <location>
        <begin position="43"/>
        <end position="65"/>
    </location>
</feature>
<keyword evidence="3" id="KW-1185">Reference proteome</keyword>
<evidence type="ECO:0000313" key="2">
    <source>
        <dbReference type="EMBL" id="KZP10806.1"/>
    </source>
</evidence>
<protein>
    <submittedName>
        <fullName evidence="2">Uncharacterized protein</fullName>
    </submittedName>
</protein>
<sequence length="117" mass="12798">LASASRSSSTTLNCSSNELDPTCLRMLISMAVFAGKSVAARGEYDDGVDSRGEHKPSPPSTQESNLLTKLTSARHSSSFPARFSRSSASSLGPFRRGERMIQLRHEEGSFLKLNRHR</sequence>
<name>A0A165ZQ11_9AGAM</name>
<dbReference type="EMBL" id="KV417673">
    <property type="protein sequence ID" value="KZP10806.1"/>
    <property type="molecule type" value="Genomic_DNA"/>
</dbReference>
<evidence type="ECO:0000313" key="3">
    <source>
        <dbReference type="Proteomes" id="UP000076532"/>
    </source>
</evidence>
<organism evidence="2 3">
    <name type="scientific">Athelia psychrophila</name>
    <dbReference type="NCBI Taxonomy" id="1759441"/>
    <lineage>
        <taxon>Eukaryota</taxon>
        <taxon>Fungi</taxon>
        <taxon>Dikarya</taxon>
        <taxon>Basidiomycota</taxon>
        <taxon>Agaricomycotina</taxon>
        <taxon>Agaricomycetes</taxon>
        <taxon>Agaricomycetidae</taxon>
        <taxon>Atheliales</taxon>
        <taxon>Atheliaceae</taxon>
        <taxon>Athelia</taxon>
    </lineage>
</organism>
<feature type="non-terminal residue" evidence="2">
    <location>
        <position position="1"/>
    </location>
</feature>
<gene>
    <name evidence="2" type="ORF">FIBSPDRAFT_872258</name>
</gene>
<proteinExistence type="predicted"/>
<accession>A0A165ZQ11</accession>
<dbReference type="AlphaFoldDB" id="A0A165ZQ11"/>
<feature type="compositionally biased region" description="Basic and acidic residues" evidence="1">
    <location>
        <begin position="43"/>
        <end position="56"/>
    </location>
</feature>
<reference evidence="2 3" key="1">
    <citation type="journal article" date="2016" name="Mol. Biol. Evol.">
        <title>Comparative Genomics of Early-Diverging Mushroom-Forming Fungi Provides Insights into the Origins of Lignocellulose Decay Capabilities.</title>
        <authorList>
            <person name="Nagy L.G."/>
            <person name="Riley R."/>
            <person name="Tritt A."/>
            <person name="Adam C."/>
            <person name="Daum C."/>
            <person name="Floudas D."/>
            <person name="Sun H."/>
            <person name="Yadav J.S."/>
            <person name="Pangilinan J."/>
            <person name="Larsson K.H."/>
            <person name="Matsuura K."/>
            <person name="Barry K."/>
            <person name="Labutti K."/>
            <person name="Kuo R."/>
            <person name="Ohm R.A."/>
            <person name="Bhattacharya S.S."/>
            <person name="Shirouzu T."/>
            <person name="Yoshinaga Y."/>
            <person name="Martin F.M."/>
            <person name="Grigoriev I.V."/>
            <person name="Hibbett D.S."/>
        </authorList>
    </citation>
    <scope>NUCLEOTIDE SEQUENCE [LARGE SCALE GENOMIC DNA]</scope>
    <source>
        <strain evidence="2 3">CBS 109695</strain>
    </source>
</reference>